<evidence type="ECO:0000313" key="8">
    <source>
        <dbReference type="EMBL" id="MCF4007435.1"/>
    </source>
</evidence>
<reference evidence="8" key="1">
    <citation type="submission" date="2022-01" db="EMBL/GenBank/DDBJ databases">
        <title>Corynebacterium sp. nov isolated from isolated from the feces of the greater white-fronted geese (Anser albifrons) at Poyang Lake, PR China.</title>
        <authorList>
            <person name="Liu Q."/>
        </authorList>
    </citation>
    <scope>NUCLEOTIDE SEQUENCE</scope>
    <source>
        <strain evidence="8">JCM 32435</strain>
    </source>
</reference>
<comment type="caution">
    <text evidence="8">The sequence shown here is derived from an EMBL/GenBank/DDBJ whole genome shotgun (WGS) entry which is preliminary data.</text>
</comment>
<gene>
    <name evidence="8" type="ORF">L1O03_09670</name>
</gene>
<feature type="domain" description="DUF3817" evidence="7">
    <location>
        <begin position="20"/>
        <end position="108"/>
    </location>
</feature>
<keyword evidence="2" id="KW-1003">Cell membrane</keyword>
<feature type="transmembrane region" description="Helical" evidence="6">
    <location>
        <begin position="54"/>
        <end position="78"/>
    </location>
</feature>
<dbReference type="PANTHER" id="PTHR40077">
    <property type="entry name" value="MEMBRANE PROTEIN-RELATED"/>
    <property type="match status" value="1"/>
</dbReference>
<sequence length="123" mass="14226">MSTTPPSIHPARKRRVRQALTFFSIAAWVTGVCLLLLVTRMVLDYGLHMDLPRWFFYMGQVHGVAFMVYLISTLILGLRARWQPRTWFTTAIAGVVPFLSFFVEANRRKEVTAKFQLDDHPAR</sequence>
<dbReference type="EMBL" id="JAKGSI010000005">
    <property type="protein sequence ID" value="MCF4007435.1"/>
    <property type="molecule type" value="Genomic_DNA"/>
</dbReference>
<keyword evidence="3 6" id="KW-0812">Transmembrane</keyword>
<comment type="subcellular location">
    <subcellularLocation>
        <location evidence="1">Cell membrane</location>
        <topology evidence="1">Multi-pass membrane protein</topology>
    </subcellularLocation>
</comment>
<accession>A0A9X1QSK9</accession>
<dbReference type="InterPro" id="IPR023845">
    <property type="entry name" value="DUF3817_TM"/>
</dbReference>
<evidence type="ECO:0000256" key="6">
    <source>
        <dbReference type="SAM" id="Phobius"/>
    </source>
</evidence>
<protein>
    <submittedName>
        <fullName evidence="8">DUF3817 domain-containing protein</fullName>
    </submittedName>
</protein>
<dbReference type="AlphaFoldDB" id="A0A9X1QSK9"/>
<evidence type="ECO:0000256" key="2">
    <source>
        <dbReference type="ARBA" id="ARBA00022475"/>
    </source>
</evidence>
<feature type="transmembrane region" description="Helical" evidence="6">
    <location>
        <begin position="20"/>
        <end position="42"/>
    </location>
</feature>
<dbReference type="Pfam" id="PF12823">
    <property type="entry name" value="DUF3817"/>
    <property type="match status" value="1"/>
</dbReference>
<evidence type="ECO:0000313" key="9">
    <source>
        <dbReference type="Proteomes" id="UP001139336"/>
    </source>
</evidence>
<proteinExistence type="predicted"/>
<dbReference type="Proteomes" id="UP001139336">
    <property type="component" value="Unassembled WGS sequence"/>
</dbReference>
<evidence type="ECO:0000259" key="7">
    <source>
        <dbReference type="Pfam" id="PF12823"/>
    </source>
</evidence>
<dbReference type="GO" id="GO:0005886">
    <property type="term" value="C:plasma membrane"/>
    <property type="evidence" value="ECO:0007669"/>
    <property type="project" value="UniProtKB-SubCell"/>
</dbReference>
<keyword evidence="4 6" id="KW-1133">Transmembrane helix</keyword>
<evidence type="ECO:0000256" key="1">
    <source>
        <dbReference type="ARBA" id="ARBA00004651"/>
    </source>
</evidence>
<organism evidence="8 9">
    <name type="scientific">Corynebacterium uropygiale</name>
    <dbReference type="NCBI Taxonomy" id="1775911"/>
    <lineage>
        <taxon>Bacteria</taxon>
        <taxon>Bacillati</taxon>
        <taxon>Actinomycetota</taxon>
        <taxon>Actinomycetes</taxon>
        <taxon>Mycobacteriales</taxon>
        <taxon>Corynebacteriaceae</taxon>
        <taxon>Corynebacterium</taxon>
    </lineage>
</organism>
<dbReference type="NCBIfam" id="TIGR03954">
    <property type="entry name" value="integ_memb_HG"/>
    <property type="match status" value="1"/>
</dbReference>
<dbReference type="PANTHER" id="PTHR40077:SF2">
    <property type="entry name" value="MEMBRANE PROTEIN"/>
    <property type="match status" value="1"/>
</dbReference>
<evidence type="ECO:0000256" key="3">
    <source>
        <dbReference type="ARBA" id="ARBA00022692"/>
    </source>
</evidence>
<evidence type="ECO:0000256" key="4">
    <source>
        <dbReference type="ARBA" id="ARBA00022989"/>
    </source>
</evidence>
<dbReference type="RefSeq" id="WP_236119577.1">
    <property type="nucleotide sequence ID" value="NZ_JAKGSI010000005.1"/>
</dbReference>
<keyword evidence="9" id="KW-1185">Reference proteome</keyword>
<name>A0A9X1QSK9_9CORY</name>
<keyword evidence="5 6" id="KW-0472">Membrane</keyword>
<evidence type="ECO:0000256" key="5">
    <source>
        <dbReference type="ARBA" id="ARBA00023136"/>
    </source>
</evidence>